<feature type="region of interest" description="Disordered" evidence="1">
    <location>
        <begin position="97"/>
        <end position="125"/>
    </location>
</feature>
<gene>
    <name evidence="2" type="ORF">NN4_02900</name>
</gene>
<comment type="caution">
    <text evidence="2">The sequence shown here is derived from an EMBL/GenBank/DDBJ whole genome shotgun (WGS) entry which is preliminary data.</text>
</comment>
<evidence type="ECO:0000313" key="2">
    <source>
        <dbReference type="EMBL" id="GEM35771.1"/>
    </source>
</evidence>
<dbReference type="RefSeq" id="WP_147128081.1">
    <property type="nucleotide sequence ID" value="NZ_BJXA01000001.1"/>
</dbReference>
<name>A0A511M567_9NOCA</name>
<evidence type="ECO:0000313" key="3">
    <source>
        <dbReference type="Proteomes" id="UP000321424"/>
    </source>
</evidence>
<dbReference type="Proteomes" id="UP000321424">
    <property type="component" value="Unassembled WGS sequence"/>
</dbReference>
<dbReference type="OrthoDB" id="4570639at2"/>
<evidence type="ECO:0000256" key="1">
    <source>
        <dbReference type="SAM" id="MobiDB-lite"/>
    </source>
</evidence>
<proteinExistence type="predicted"/>
<dbReference type="AlphaFoldDB" id="A0A511M567"/>
<keyword evidence="3" id="KW-1185">Reference proteome</keyword>
<organism evidence="2 3">
    <name type="scientific">Nocardia ninae NBRC 108245</name>
    <dbReference type="NCBI Taxonomy" id="1210091"/>
    <lineage>
        <taxon>Bacteria</taxon>
        <taxon>Bacillati</taxon>
        <taxon>Actinomycetota</taxon>
        <taxon>Actinomycetes</taxon>
        <taxon>Mycobacteriales</taxon>
        <taxon>Nocardiaceae</taxon>
        <taxon>Nocardia</taxon>
    </lineage>
</organism>
<reference evidence="2 3" key="1">
    <citation type="submission" date="2019-07" db="EMBL/GenBank/DDBJ databases">
        <title>Whole genome shotgun sequence of Nocardia ninae NBRC 108245.</title>
        <authorList>
            <person name="Hosoyama A."/>
            <person name="Uohara A."/>
            <person name="Ohji S."/>
            <person name="Ichikawa N."/>
        </authorList>
    </citation>
    <scope>NUCLEOTIDE SEQUENCE [LARGE SCALE GENOMIC DNA]</scope>
    <source>
        <strain evidence="2 3">NBRC 108245</strain>
    </source>
</reference>
<accession>A0A511M567</accession>
<feature type="compositionally biased region" description="Low complexity" evidence="1">
    <location>
        <begin position="97"/>
        <end position="106"/>
    </location>
</feature>
<dbReference type="EMBL" id="BJXA01000001">
    <property type="protein sequence ID" value="GEM35771.1"/>
    <property type="molecule type" value="Genomic_DNA"/>
</dbReference>
<sequence>MTIDVTAWSMTSDRTPESAHRAADSSMEVWQLSWLPDRQLTRDQARAGMELDELLGDPKAVDDPAAMVRMTNYASALGVTLTEAIVLLARRMAARLAPPAEPAPGERSARAHQHGHAIDPPFVRG</sequence>
<protein>
    <submittedName>
        <fullName evidence="2">Uncharacterized protein</fullName>
    </submittedName>
</protein>